<dbReference type="AlphaFoldDB" id="A0A0B7BTA0"/>
<keyword evidence="1" id="KW-0732">Signal</keyword>
<reference evidence="2" key="1">
    <citation type="submission" date="2014-12" db="EMBL/GenBank/DDBJ databases">
        <title>Insight into the proteome of Arion vulgaris.</title>
        <authorList>
            <person name="Aradska J."/>
            <person name="Bulat T."/>
            <person name="Smidak R."/>
            <person name="Sarate P."/>
            <person name="Gangsoo J."/>
            <person name="Sialana F."/>
            <person name="Bilban M."/>
            <person name="Lubec G."/>
        </authorList>
    </citation>
    <scope>NUCLEOTIDE SEQUENCE</scope>
    <source>
        <tissue evidence="2">Skin</tissue>
    </source>
</reference>
<evidence type="ECO:0000313" key="2">
    <source>
        <dbReference type="EMBL" id="CEK95601.1"/>
    </source>
</evidence>
<proteinExistence type="predicted"/>
<sequence>KERTQRKKIIKVLLVATLMRAFRMSDLSIGWPPDMVAEPAKTVHSLLIAINIHMLQNKDECNSVDC</sequence>
<name>A0A0B7BTA0_9EUPU</name>
<accession>A0A0B7BTA0</accession>
<organism evidence="2">
    <name type="scientific">Arion vulgaris</name>
    <dbReference type="NCBI Taxonomy" id="1028688"/>
    <lineage>
        <taxon>Eukaryota</taxon>
        <taxon>Metazoa</taxon>
        <taxon>Spiralia</taxon>
        <taxon>Lophotrochozoa</taxon>
        <taxon>Mollusca</taxon>
        <taxon>Gastropoda</taxon>
        <taxon>Heterobranchia</taxon>
        <taxon>Euthyneura</taxon>
        <taxon>Panpulmonata</taxon>
        <taxon>Eupulmonata</taxon>
        <taxon>Stylommatophora</taxon>
        <taxon>Helicina</taxon>
        <taxon>Arionoidea</taxon>
        <taxon>Arionidae</taxon>
        <taxon>Arion</taxon>
    </lineage>
</organism>
<dbReference type="EMBL" id="HACG01048736">
    <property type="protein sequence ID" value="CEK95601.1"/>
    <property type="molecule type" value="Transcribed_RNA"/>
</dbReference>
<protein>
    <submittedName>
        <fullName evidence="2">Uncharacterized protein</fullName>
    </submittedName>
</protein>
<feature type="non-terminal residue" evidence="2">
    <location>
        <position position="1"/>
    </location>
</feature>
<feature type="chain" id="PRO_5002112019" evidence="1">
    <location>
        <begin position="22"/>
        <end position="66"/>
    </location>
</feature>
<evidence type="ECO:0000256" key="1">
    <source>
        <dbReference type="SAM" id="SignalP"/>
    </source>
</evidence>
<feature type="signal peptide" evidence="1">
    <location>
        <begin position="1"/>
        <end position="21"/>
    </location>
</feature>
<gene>
    <name evidence="2" type="primary">ORF208011</name>
</gene>